<accession>A0A1E3PJ85</accession>
<evidence type="ECO:0000259" key="10">
    <source>
        <dbReference type="PROSITE" id="PS50222"/>
    </source>
</evidence>
<dbReference type="Pfam" id="PF25886">
    <property type="entry name" value="Msy1"/>
    <property type="match status" value="1"/>
</dbReference>
<feature type="compositionally biased region" description="Polar residues" evidence="8">
    <location>
        <begin position="127"/>
        <end position="137"/>
    </location>
</feature>
<gene>
    <name evidence="11" type="ORF">NADFUDRAFT_47128</name>
</gene>
<feature type="compositionally biased region" description="Acidic residues" evidence="8">
    <location>
        <begin position="908"/>
        <end position="922"/>
    </location>
</feature>
<feature type="transmembrane region" description="Helical" evidence="9">
    <location>
        <begin position="390"/>
        <end position="411"/>
    </location>
</feature>
<dbReference type="GO" id="GO:0005509">
    <property type="term" value="F:calcium ion binding"/>
    <property type="evidence" value="ECO:0007669"/>
    <property type="project" value="InterPro"/>
</dbReference>
<dbReference type="STRING" id="857566.A0A1E3PJ85"/>
<feature type="compositionally biased region" description="Basic and acidic residues" evidence="8">
    <location>
        <begin position="925"/>
        <end position="937"/>
    </location>
</feature>
<dbReference type="InterPro" id="IPR006685">
    <property type="entry name" value="MscS_channel_2nd"/>
</dbReference>
<feature type="transmembrane region" description="Helical" evidence="9">
    <location>
        <begin position="351"/>
        <end position="370"/>
    </location>
</feature>
<reference evidence="11 12" key="1">
    <citation type="journal article" date="2016" name="Proc. Natl. Acad. Sci. U.S.A.">
        <title>Comparative genomics of biotechnologically important yeasts.</title>
        <authorList>
            <person name="Riley R."/>
            <person name="Haridas S."/>
            <person name="Wolfe K.H."/>
            <person name="Lopes M.R."/>
            <person name="Hittinger C.T."/>
            <person name="Goeker M."/>
            <person name="Salamov A.A."/>
            <person name="Wisecaver J.H."/>
            <person name="Long T.M."/>
            <person name="Calvey C.H."/>
            <person name="Aerts A.L."/>
            <person name="Barry K.W."/>
            <person name="Choi C."/>
            <person name="Clum A."/>
            <person name="Coughlan A.Y."/>
            <person name="Deshpande S."/>
            <person name="Douglass A.P."/>
            <person name="Hanson S.J."/>
            <person name="Klenk H.-P."/>
            <person name="LaButti K.M."/>
            <person name="Lapidus A."/>
            <person name="Lindquist E.A."/>
            <person name="Lipzen A.M."/>
            <person name="Meier-Kolthoff J.P."/>
            <person name="Ohm R.A."/>
            <person name="Otillar R.P."/>
            <person name="Pangilinan J.L."/>
            <person name="Peng Y."/>
            <person name="Rokas A."/>
            <person name="Rosa C.A."/>
            <person name="Scheuner C."/>
            <person name="Sibirny A.A."/>
            <person name="Slot J.C."/>
            <person name="Stielow J.B."/>
            <person name="Sun H."/>
            <person name="Kurtzman C.P."/>
            <person name="Blackwell M."/>
            <person name="Grigoriev I.V."/>
            <person name="Jeffries T.W."/>
        </authorList>
    </citation>
    <scope>NUCLEOTIDE SEQUENCE [LARGE SCALE GENOMIC DNA]</scope>
    <source>
        <strain evidence="11 12">DSM 6958</strain>
    </source>
</reference>
<feature type="region of interest" description="Disordered" evidence="8">
    <location>
        <begin position="175"/>
        <end position="239"/>
    </location>
</feature>
<evidence type="ECO:0000256" key="7">
    <source>
        <dbReference type="PIRNR" id="PIRNR017209"/>
    </source>
</evidence>
<feature type="compositionally biased region" description="Basic residues" evidence="8">
    <location>
        <begin position="222"/>
        <end position="239"/>
    </location>
</feature>
<keyword evidence="12" id="KW-1185">Reference proteome</keyword>
<dbReference type="AlphaFoldDB" id="A0A1E3PJ85"/>
<dbReference type="Pfam" id="PF00924">
    <property type="entry name" value="MS_channel_2nd"/>
    <property type="match status" value="1"/>
</dbReference>
<dbReference type="PROSITE" id="PS00018">
    <property type="entry name" value="EF_HAND_1"/>
    <property type="match status" value="1"/>
</dbReference>
<evidence type="ECO:0000256" key="9">
    <source>
        <dbReference type="SAM" id="Phobius"/>
    </source>
</evidence>
<feature type="region of interest" description="Disordered" evidence="8">
    <location>
        <begin position="993"/>
        <end position="1012"/>
    </location>
</feature>
<feature type="transmembrane region" description="Helical" evidence="9">
    <location>
        <begin position="269"/>
        <end position="288"/>
    </location>
</feature>
<feature type="transmembrane region" description="Helical" evidence="9">
    <location>
        <begin position="300"/>
        <end position="316"/>
    </location>
</feature>
<dbReference type="PROSITE" id="PS50222">
    <property type="entry name" value="EF_HAND_2"/>
    <property type="match status" value="1"/>
</dbReference>
<feature type="compositionally biased region" description="Basic and acidic residues" evidence="8">
    <location>
        <begin position="138"/>
        <end position="147"/>
    </location>
</feature>
<protein>
    <recommendedName>
        <fullName evidence="7">Mechanosensitive ion channel protein</fullName>
    </recommendedName>
</protein>
<keyword evidence="3 9" id="KW-0812">Transmembrane</keyword>
<dbReference type="SUPFAM" id="SSF47473">
    <property type="entry name" value="EF-hand"/>
    <property type="match status" value="1"/>
</dbReference>
<dbReference type="SUPFAM" id="SSF50182">
    <property type="entry name" value="Sm-like ribonucleoproteins"/>
    <property type="match status" value="1"/>
</dbReference>
<dbReference type="InterPro" id="IPR002048">
    <property type="entry name" value="EF_hand_dom"/>
</dbReference>
<dbReference type="InterPro" id="IPR016688">
    <property type="entry name" value="MscS-like_plants/fungi"/>
</dbReference>
<feature type="domain" description="EF-hand" evidence="10">
    <location>
        <begin position="592"/>
        <end position="627"/>
    </location>
</feature>
<dbReference type="InterPro" id="IPR010920">
    <property type="entry name" value="LSM_dom_sf"/>
</dbReference>
<evidence type="ECO:0000256" key="8">
    <source>
        <dbReference type="SAM" id="MobiDB-lite"/>
    </source>
</evidence>
<dbReference type="InterPro" id="IPR023408">
    <property type="entry name" value="MscS_beta-dom_sf"/>
</dbReference>
<feature type="transmembrane region" description="Helical" evidence="9">
    <location>
        <begin position="680"/>
        <end position="703"/>
    </location>
</feature>
<dbReference type="PIRSF" id="PIRSF017209">
    <property type="entry name" value="Memb_At2g17000_prd"/>
    <property type="match status" value="1"/>
</dbReference>
<keyword evidence="5 9" id="KW-1133">Transmembrane helix</keyword>
<keyword evidence="4" id="KW-0106">Calcium</keyword>
<comment type="subcellular location">
    <subcellularLocation>
        <location evidence="1">Endomembrane system</location>
        <topology evidence="1">Multi-pass membrane protein</topology>
    </subcellularLocation>
    <subcellularLocation>
        <location evidence="7">Endoplasmic reticulum membrane</location>
    </subcellularLocation>
</comment>
<evidence type="ECO:0000256" key="4">
    <source>
        <dbReference type="ARBA" id="ARBA00022837"/>
    </source>
</evidence>
<keyword evidence="7" id="KW-0256">Endoplasmic reticulum</keyword>
<dbReference type="Proteomes" id="UP000095009">
    <property type="component" value="Unassembled WGS sequence"/>
</dbReference>
<dbReference type="Gene3D" id="2.30.30.60">
    <property type="match status" value="1"/>
</dbReference>
<sequence>MDNAGGDSGHAGDTGDAFYRVPSSDRRRRRGSSNRRNSDLSDSDDMDDSFSMNKSTAGREHMFPIFHKKGGSNSSSQAPQVASPTSATGNRFAQANSDPAHFNGIDTSNPYFRPMDNFQGQPAPVYSPTTSITPTHQSMRESGEQNRNHETIELTNTHAMSRENERLLDPVLESLEEEEEEELTEIKDCVDELDRDDKRPEVHFESSIDNEKESTSGESTQRSRRRGYASRHQRSRNKKGKDFSELHIIKQIRNGYLYLYRLSVYTRNFLYWLPLALILFIPLAVGAWGNKDASLGKTKIMWIFIWTEVIWASLWVSRLFAYTLPMIFKIFASVFSPSIKKYSTIIEAMQIPITLIFWSFSSWITFLPIMTQNPHASPTADGTQQWQTTLSNILVSLFISSIVYTAERVFIHFISISFHRTQFAGRIKDNKLALRTLAKLFDASRLVFPLYSPEFAEEDYLIASGISIEKQNFNSQISGQGGSHAPGFGVGDYNSQVDPNGKIAARVRQSRNIKRIFGGVGRVVGATSNVLSTVSNDIKGKARSSPSYNLVINSMSSRGIATCLARRIWMSLVLEDSDGLTINDLIDVVGETYREEVETLFAVLDTDGNGDLSLEEMEASVRDICRERKSIVKSLRDVDSALGKLHRVLLFIVFIVCILVFIGVLAPSVSSVLATLGTSILAFSFVFSTTAQEILASCVFLFVKHPLDVGDRVDISNNSMVVMELALLYTVFRKTADGKICQIPNSILNTLWIDNYSRSGMQGDYIGLVCGLPETTPEDIDRLHDMINQFCLDNPKDFNANPWFQVSDIGLDRIEISINMTHRNNFADIALYGNRHTRFLKFLGQCIHEIPLHLPRNDDNYSDPANAMFVRTIDNSAIFNKTNPDQATDLPVVNGRRRPLGLLPDSVFGDEEAISDDGDSFVDETLPKDTEAGDLGEKQPVNPVPTSRLPPIQTNTGTSTAVPGRTTSISSRRSLQSVFSHANNRQPMVRGLRRSNTVVSRDTLESPRAYAE</sequence>
<evidence type="ECO:0000256" key="1">
    <source>
        <dbReference type="ARBA" id="ARBA00004127"/>
    </source>
</evidence>
<evidence type="ECO:0000256" key="5">
    <source>
        <dbReference type="ARBA" id="ARBA00022989"/>
    </source>
</evidence>
<organism evidence="11 12">
    <name type="scientific">Nadsonia fulvescens var. elongata DSM 6958</name>
    <dbReference type="NCBI Taxonomy" id="857566"/>
    <lineage>
        <taxon>Eukaryota</taxon>
        <taxon>Fungi</taxon>
        <taxon>Dikarya</taxon>
        <taxon>Ascomycota</taxon>
        <taxon>Saccharomycotina</taxon>
        <taxon>Dipodascomycetes</taxon>
        <taxon>Dipodascales</taxon>
        <taxon>Dipodascales incertae sedis</taxon>
        <taxon>Nadsonia</taxon>
    </lineage>
</organism>
<dbReference type="GO" id="GO:0005262">
    <property type="term" value="F:calcium channel activity"/>
    <property type="evidence" value="ECO:0007669"/>
    <property type="project" value="TreeGrafter"/>
</dbReference>
<dbReference type="InterPro" id="IPR058650">
    <property type="entry name" value="Msy1/2-like"/>
</dbReference>
<feature type="compositionally biased region" description="Polar residues" evidence="8">
    <location>
        <begin position="952"/>
        <end position="986"/>
    </location>
</feature>
<feature type="transmembrane region" description="Helical" evidence="9">
    <location>
        <begin position="648"/>
        <end position="668"/>
    </location>
</feature>
<evidence type="ECO:0000256" key="6">
    <source>
        <dbReference type="ARBA" id="ARBA00023136"/>
    </source>
</evidence>
<keyword evidence="6 7" id="KW-0472">Membrane</keyword>
<evidence type="ECO:0000313" key="12">
    <source>
        <dbReference type="Proteomes" id="UP000095009"/>
    </source>
</evidence>
<name>A0A1E3PJ85_9ASCO</name>
<evidence type="ECO:0000256" key="2">
    <source>
        <dbReference type="ARBA" id="ARBA00008017"/>
    </source>
</evidence>
<feature type="transmembrane region" description="Helical" evidence="9">
    <location>
        <begin position="715"/>
        <end position="732"/>
    </location>
</feature>
<dbReference type="InterPro" id="IPR011992">
    <property type="entry name" value="EF-hand-dom_pair"/>
</dbReference>
<dbReference type="GO" id="GO:0006874">
    <property type="term" value="P:intracellular calcium ion homeostasis"/>
    <property type="evidence" value="ECO:0007669"/>
    <property type="project" value="TreeGrafter"/>
</dbReference>
<dbReference type="InterPro" id="IPR018247">
    <property type="entry name" value="EF_Hand_1_Ca_BS"/>
</dbReference>
<proteinExistence type="inferred from homology"/>
<comment type="similarity">
    <text evidence="2 7">Belongs to the MscS (TC 1.A.23) family.</text>
</comment>
<feature type="region of interest" description="Disordered" evidence="8">
    <location>
        <begin position="907"/>
        <end position="988"/>
    </location>
</feature>
<dbReference type="EMBL" id="KV454410">
    <property type="protein sequence ID" value="ODQ65481.1"/>
    <property type="molecule type" value="Genomic_DNA"/>
</dbReference>
<evidence type="ECO:0000256" key="3">
    <source>
        <dbReference type="ARBA" id="ARBA00022692"/>
    </source>
</evidence>
<feature type="region of interest" description="Disordered" evidence="8">
    <location>
        <begin position="1"/>
        <end position="147"/>
    </location>
</feature>
<dbReference type="PANTHER" id="PTHR31323:SF14">
    <property type="entry name" value="MECHANOSENSITIVE ION CHANNEL PROTEIN MSY2"/>
    <property type="match status" value="1"/>
</dbReference>
<dbReference type="OrthoDB" id="544685at2759"/>
<feature type="compositionally biased region" description="Polar residues" evidence="8">
    <location>
        <begin position="71"/>
        <end position="97"/>
    </location>
</feature>
<dbReference type="GO" id="GO:0005789">
    <property type="term" value="C:endoplasmic reticulum membrane"/>
    <property type="evidence" value="ECO:0007669"/>
    <property type="project" value="UniProtKB-SubCell"/>
</dbReference>
<evidence type="ECO:0000313" key="11">
    <source>
        <dbReference type="EMBL" id="ODQ65481.1"/>
    </source>
</evidence>
<dbReference type="PANTHER" id="PTHR31323">
    <property type="entry name" value="MECHANOSENSITIVE ION CHANNEL PROTEIN MSY2"/>
    <property type="match status" value="1"/>
</dbReference>
<feature type="compositionally biased region" description="Basic and acidic residues" evidence="8">
    <location>
        <begin position="184"/>
        <end position="215"/>
    </location>
</feature>